<dbReference type="EMBL" id="QUMS01000006">
    <property type="protein sequence ID" value="REG04694.1"/>
    <property type="molecule type" value="Genomic_DNA"/>
</dbReference>
<keyword evidence="1" id="KW-1133">Transmembrane helix</keyword>
<dbReference type="OrthoDB" id="9797355at2"/>
<keyword evidence="3" id="KW-1185">Reference proteome</keyword>
<dbReference type="AlphaFoldDB" id="A0A347ZPR0"/>
<feature type="transmembrane region" description="Helical" evidence="1">
    <location>
        <begin position="519"/>
        <end position="540"/>
    </location>
</feature>
<feature type="transmembrane region" description="Helical" evidence="1">
    <location>
        <begin position="307"/>
        <end position="334"/>
    </location>
</feature>
<proteinExistence type="predicted"/>
<feature type="transmembrane region" description="Helical" evidence="1">
    <location>
        <begin position="346"/>
        <end position="369"/>
    </location>
</feature>
<dbReference type="InterPro" id="IPR051790">
    <property type="entry name" value="Cytochrome_c-biogenesis_DsbD"/>
</dbReference>
<feature type="transmembrane region" description="Helical" evidence="1">
    <location>
        <begin position="485"/>
        <end position="507"/>
    </location>
</feature>
<sequence length="543" mass="60028">MRKNIILAGLILLGAWLVSASTFFQPASFDEPTPVPLQPSTLGIEAGTLPCDPSAVHGLYFYSQDCPHCEEVLNNLLLPMQAEFGTKLDIRLVEIDYADNYELLIKAEEHFKVKAEERAIPTLIIDDQILIGQDAIETGLRDIVENGILSGGIDWPKIPDFDPSIIVSEANAGANAEICSLDNGETCETGAPIFAAYFYQTGCDSCSRVEADLSYLRSRYPQLIVEKFNVYDHPGLGLWLAKRAGKDDFHTPAVFIGNQAWIGEEEITPEAVEAALQCYQQEGAPKVWEAYNPNEGSSDIVERFRSMSWLTVVFAGLVDGLNPCAFATLIFFVSYLTLSGRKGREVIFVGLSFTIGVFLAYLIIGLGLYKVLDLMGNLLNTLARWVYIITAAICLGLGIFSILDYFKARRGKLEDMSLKLPDPLRKRINSVIRKGRSARSYYIGAFITGLLISILELACTGQVYLPTIIFVSSMPELKLRAISYLVLYNLLFILPLVVVFILAYYGTTSKDLTSFLQKHAGVVKIGMALLFFALAAWLIISIV</sequence>
<reference evidence="2 3" key="1">
    <citation type="submission" date="2018-08" db="EMBL/GenBank/DDBJ databases">
        <title>Genomic Encyclopedia of Type Strains, Phase IV (KMG-IV): sequencing the most valuable type-strain genomes for metagenomic binning, comparative biology and taxonomic classification.</title>
        <authorList>
            <person name="Goeker M."/>
        </authorList>
    </citation>
    <scope>NUCLEOTIDE SEQUENCE [LARGE SCALE GENOMIC DNA]</scope>
    <source>
        <strain evidence="2 3">DSM 23923</strain>
    </source>
</reference>
<feature type="transmembrane region" description="Helical" evidence="1">
    <location>
        <begin position="385"/>
        <end position="406"/>
    </location>
</feature>
<dbReference type="PANTHER" id="PTHR31272">
    <property type="entry name" value="CYTOCHROME C-TYPE BIOGENESIS PROTEIN HI_1454-RELATED"/>
    <property type="match status" value="1"/>
</dbReference>
<keyword evidence="1" id="KW-0472">Membrane</keyword>
<dbReference type="InterPro" id="IPR036249">
    <property type="entry name" value="Thioredoxin-like_sf"/>
</dbReference>
<organism evidence="2 3">
    <name type="scientific">Pelolinea submarina</name>
    <dbReference type="NCBI Taxonomy" id="913107"/>
    <lineage>
        <taxon>Bacteria</taxon>
        <taxon>Bacillati</taxon>
        <taxon>Chloroflexota</taxon>
        <taxon>Anaerolineae</taxon>
        <taxon>Anaerolineales</taxon>
        <taxon>Anaerolineaceae</taxon>
        <taxon>Pelolinea</taxon>
    </lineage>
</organism>
<name>A0A347ZPR0_9CHLR</name>
<gene>
    <name evidence="2" type="ORF">DFR64_3043</name>
</gene>
<evidence type="ECO:0000313" key="2">
    <source>
        <dbReference type="EMBL" id="REG04694.1"/>
    </source>
</evidence>
<accession>A0A347ZPR0</accession>
<dbReference type="Proteomes" id="UP000256388">
    <property type="component" value="Unassembled WGS sequence"/>
</dbReference>
<dbReference type="SUPFAM" id="SSF52833">
    <property type="entry name" value="Thioredoxin-like"/>
    <property type="match status" value="2"/>
</dbReference>
<evidence type="ECO:0000256" key="1">
    <source>
        <dbReference type="SAM" id="Phobius"/>
    </source>
</evidence>
<evidence type="ECO:0000313" key="3">
    <source>
        <dbReference type="Proteomes" id="UP000256388"/>
    </source>
</evidence>
<protein>
    <submittedName>
        <fullName evidence="2">Cytochrome c biogenesis protein CcdA</fullName>
    </submittedName>
</protein>
<keyword evidence="1" id="KW-0812">Transmembrane</keyword>
<dbReference type="RefSeq" id="WP_116226289.1">
    <property type="nucleotide sequence ID" value="NZ_AP018437.1"/>
</dbReference>
<dbReference type="PANTHER" id="PTHR31272:SF9">
    <property type="entry name" value="BLL1027 PROTEIN"/>
    <property type="match status" value="1"/>
</dbReference>
<comment type="caution">
    <text evidence="2">The sequence shown here is derived from an EMBL/GenBank/DDBJ whole genome shotgun (WGS) entry which is preliminary data.</text>
</comment>
<feature type="transmembrane region" description="Helical" evidence="1">
    <location>
        <begin position="441"/>
        <end position="465"/>
    </location>
</feature>